<dbReference type="EMBL" id="JBGNUJ010000010">
    <property type="protein sequence ID" value="KAL3954623.1"/>
    <property type="molecule type" value="Genomic_DNA"/>
</dbReference>
<reference evidence="1" key="1">
    <citation type="submission" date="2024-12" db="EMBL/GenBank/DDBJ databases">
        <title>Comparative genomics and development of molecular markers within Purpureocillium lilacinum and among Purpureocillium species.</title>
        <authorList>
            <person name="Yeh Z.-Y."/>
            <person name="Ni N.-T."/>
            <person name="Lo P.-H."/>
            <person name="Mushyakhwo K."/>
            <person name="Lin C.-F."/>
            <person name="Nai Y.-S."/>
        </authorList>
    </citation>
    <scope>NUCLEOTIDE SEQUENCE</scope>
    <source>
        <strain evidence="1">NCHU-NPUST-175</strain>
    </source>
</reference>
<accession>A0ACC4DH36</accession>
<keyword evidence="2" id="KW-1185">Reference proteome</keyword>
<gene>
    <name evidence="1" type="ORF">ACCO45_010186</name>
</gene>
<protein>
    <submittedName>
        <fullName evidence="1">Uncharacterized protein</fullName>
    </submittedName>
</protein>
<name>A0ACC4DH36_PURLI</name>
<evidence type="ECO:0000313" key="1">
    <source>
        <dbReference type="EMBL" id="KAL3954623.1"/>
    </source>
</evidence>
<organism evidence="1 2">
    <name type="scientific">Purpureocillium lilacinum</name>
    <name type="common">Paecilomyces lilacinus</name>
    <dbReference type="NCBI Taxonomy" id="33203"/>
    <lineage>
        <taxon>Eukaryota</taxon>
        <taxon>Fungi</taxon>
        <taxon>Dikarya</taxon>
        <taxon>Ascomycota</taxon>
        <taxon>Pezizomycotina</taxon>
        <taxon>Sordariomycetes</taxon>
        <taxon>Hypocreomycetidae</taxon>
        <taxon>Hypocreales</taxon>
        <taxon>Ophiocordycipitaceae</taxon>
        <taxon>Purpureocillium</taxon>
    </lineage>
</organism>
<evidence type="ECO:0000313" key="2">
    <source>
        <dbReference type="Proteomes" id="UP001638806"/>
    </source>
</evidence>
<comment type="caution">
    <text evidence="1">The sequence shown here is derived from an EMBL/GenBank/DDBJ whole genome shotgun (WGS) entry which is preliminary data.</text>
</comment>
<dbReference type="Proteomes" id="UP001638806">
    <property type="component" value="Unassembled WGS sequence"/>
</dbReference>
<sequence>MADDVEAFLLGKIAEGVLQLVVCGVRGAEAEAGTVRREDDMLGVELEERLLMRAADTEPRPRPDGLDGLVGRHLQRAEGPMPSAGAAPCVRLRAWVNAIWYEIWCRGGAETRLALGYTYRPAALLHSRVRGSDEPERRAASCTVSELLGWVEPTAPVVEVGDRIRQSGENCGAVIG</sequence>
<proteinExistence type="predicted"/>